<keyword evidence="1" id="KW-0472">Membrane</keyword>
<evidence type="ECO:0000313" key="2">
    <source>
        <dbReference type="EMBL" id="MEX3593654.1"/>
    </source>
</evidence>
<protein>
    <submittedName>
        <fullName evidence="2">Uncharacterized protein</fullName>
    </submittedName>
</protein>
<keyword evidence="3" id="KW-1185">Reference proteome</keyword>
<gene>
    <name evidence="2" type="ORF">VVR66_02875</name>
</gene>
<accession>A0ABV3V068</accession>
<name>A0ABV3V068_9MICC</name>
<keyword evidence="1" id="KW-0812">Transmembrane</keyword>
<feature type="transmembrane region" description="Helical" evidence="1">
    <location>
        <begin position="20"/>
        <end position="38"/>
    </location>
</feature>
<proteinExistence type="predicted"/>
<evidence type="ECO:0000313" key="3">
    <source>
        <dbReference type="Proteomes" id="UP001558481"/>
    </source>
</evidence>
<reference evidence="2 3" key="1">
    <citation type="journal article" date="2024" name="Fungal Genet. Biol.">
        <title>The porcine skin microbiome exhibits broad fungal antagonism.</title>
        <authorList>
            <person name="De La Cruz K.F."/>
            <person name="Townsend E.C."/>
            <person name="Alex Cheong J.Z."/>
            <person name="Salamzade R."/>
            <person name="Liu A."/>
            <person name="Sandstrom S."/>
            <person name="Davila E."/>
            <person name="Huang L."/>
            <person name="Xu K.H."/>
            <person name="Wu S.Y."/>
            <person name="Meudt J.J."/>
            <person name="Shanmuganayagam D."/>
            <person name="Gibson A.L.F."/>
            <person name="Kalan L.R."/>
        </authorList>
    </citation>
    <scope>NUCLEOTIDE SEQUENCE [LARGE SCALE GENOMIC DNA]</scope>
    <source>
        <strain evidence="2 3">LK2625</strain>
    </source>
</reference>
<organism evidence="2 3">
    <name type="scientific">Kocuria carniphila</name>
    <dbReference type="NCBI Taxonomy" id="262208"/>
    <lineage>
        <taxon>Bacteria</taxon>
        <taxon>Bacillati</taxon>
        <taxon>Actinomycetota</taxon>
        <taxon>Actinomycetes</taxon>
        <taxon>Micrococcales</taxon>
        <taxon>Micrococcaceae</taxon>
        <taxon>Kocuria</taxon>
    </lineage>
</organism>
<sequence length="150" mass="17015">MLRPDVGQGEGVPLRSKLIFTLWVVAIVFCLWVAGTIISGNRANDRDEWLHGVQENIATNVGASQWENACAESRISWVCSIRSMEATDDRTLTVYTDLWTVDSREAWGYGLVFTEPDWVGDEPAEGVVIVDRQGIEKFYSKRIVDKERYD</sequence>
<comment type="caution">
    <text evidence="2">The sequence shown here is derived from an EMBL/GenBank/DDBJ whole genome shotgun (WGS) entry which is preliminary data.</text>
</comment>
<dbReference type="Proteomes" id="UP001558481">
    <property type="component" value="Unassembled WGS sequence"/>
</dbReference>
<dbReference type="RefSeq" id="WP_368629104.1">
    <property type="nucleotide sequence ID" value="NZ_JAYWLU010000002.1"/>
</dbReference>
<dbReference type="EMBL" id="JAYWLU010000002">
    <property type="protein sequence ID" value="MEX3593654.1"/>
    <property type="molecule type" value="Genomic_DNA"/>
</dbReference>
<evidence type="ECO:0000256" key="1">
    <source>
        <dbReference type="SAM" id="Phobius"/>
    </source>
</evidence>
<keyword evidence="1" id="KW-1133">Transmembrane helix</keyword>